<feature type="signal peptide" evidence="1">
    <location>
        <begin position="1"/>
        <end position="17"/>
    </location>
</feature>
<evidence type="ECO:0000313" key="3">
    <source>
        <dbReference type="Proteomes" id="UP000075320"/>
    </source>
</evidence>
<keyword evidence="3" id="KW-1185">Reference proteome</keyword>
<name>A0A150WQC8_BDEBC</name>
<dbReference type="EMBL" id="LUKE01000001">
    <property type="protein sequence ID" value="KYG66630.1"/>
    <property type="molecule type" value="Genomic_DNA"/>
</dbReference>
<protein>
    <submittedName>
        <fullName evidence="2">Uncharacterized protein</fullName>
    </submittedName>
</protein>
<reference evidence="2 3" key="1">
    <citation type="submission" date="2016-03" db="EMBL/GenBank/DDBJ databases">
        <authorList>
            <person name="Ploux O."/>
        </authorList>
    </citation>
    <scope>NUCLEOTIDE SEQUENCE [LARGE SCALE GENOMIC DNA]</scope>
    <source>
        <strain evidence="2 3">R0</strain>
    </source>
</reference>
<dbReference type="Proteomes" id="UP000075320">
    <property type="component" value="Unassembled WGS sequence"/>
</dbReference>
<dbReference type="OrthoDB" id="5296257at2"/>
<dbReference type="AlphaFoldDB" id="A0A150WQC8"/>
<sequence length="99" mass="11150">MKKLLIFVLLLGATAHASKIDEILIMTDESIQQTLGLYEPGAYEVTSQDFTKAAVERDLAIKTELIELRGPRNAAQQWTCVTQFVKTPKFFKVSETECK</sequence>
<accession>A0A150WQC8</accession>
<feature type="chain" id="PRO_5007573150" evidence="1">
    <location>
        <begin position="18"/>
        <end position="99"/>
    </location>
</feature>
<gene>
    <name evidence="2" type="ORF">AZI86_06180</name>
</gene>
<comment type="caution">
    <text evidence="2">The sequence shown here is derived from an EMBL/GenBank/DDBJ whole genome shotgun (WGS) entry which is preliminary data.</text>
</comment>
<organism evidence="2 3">
    <name type="scientific">Bdellovibrio bacteriovorus</name>
    <dbReference type="NCBI Taxonomy" id="959"/>
    <lineage>
        <taxon>Bacteria</taxon>
        <taxon>Pseudomonadati</taxon>
        <taxon>Bdellovibrionota</taxon>
        <taxon>Bdellovibrionia</taxon>
        <taxon>Bdellovibrionales</taxon>
        <taxon>Pseudobdellovibrionaceae</taxon>
        <taxon>Bdellovibrio</taxon>
    </lineage>
</organism>
<dbReference type="RefSeq" id="WP_061834198.1">
    <property type="nucleotide sequence ID" value="NZ_LUKE01000001.1"/>
</dbReference>
<evidence type="ECO:0000313" key="2">
    <source>
        <dbReference type="EMBL" id="KYG66630.1"/>
    </source>
</evidence>
<evidence type="ECO:0000256" key="1">
    <source>
        <dbReference type="SAM" id="SignalP"/>
    </source>
</evidence>
<keyword evidence="1" id="KW-0732">Signal</keyword>
<proteinExistence type="predicted"/>